<feature type="domain" description="MHD1" evidence="3">
    <location>
        <begin position="705"/>
        <end position="831"/>
    </location>
</feature>
<dbReference type="EMBL" id="CAJVRL010000051">
    <property type="protein sequence ID" value="CAG8953519.1"/>
    <property type="molecule type" value="Genomic_DNA"/>
</dbReference>
<evidence type="ECO:0000313" key="5">
    <source>
        <dbReference type="EMBL" id="CAG8953519.1"/>
    </source>
</evidence>
<dbReference type="Pfam" id="PF06292">
    <property type="entry name" value="MUN"/>
    <property type="match status" value="1"/>
</dbReference>
<evidence type="ECO:0000259" key="3">
    <source>
        <dbReference type="PROSITE" id="PS51258"/>
    </source>
</evidence>
<dbReference type="InterPro" id="IPR035892">
    <property type="entry name" value="C2_domain_sf"/>
</dbReference>
<dbReference type="InterPro" id="IPR014772">
    <property type="entry name" value="Munc13_dom-2"/>
</dbReference>
<dbReference type="Gene3D" id="2.60.40.150">
    <property type="entry name" value="C2 domain"/>
    <property type="match status" value="1"/>
</dbReference>
<dbReference type="InterPro" id="IPR014770">
    <property type="entry name" value="Munc13_1"/>
</dbReference>
<evidence type="ECO:0000259" key="2">
    <source>
        <dbReference type="PROSITE" id="PS50004"/>
    </source>
</evidence>
<name>A0A9N9KTB0_9HELO</name>
<feature type="domain" description="C2" evidence="2">
    <location>
        <begin position="910"/>
        <end position="1028"/>
    </location>
</feature>
<dbReference type="PANTHER" id="PTHR47263">
    <property type="entry name" value="ADENYLATE CYCLASE ACTIVATION PROTEIN GIT1"/>
    <property type="match status" value="1"/>
</dbReference>
<dbReference type="InterPro" id="IPR052811">
    <property type="entry name" value="Glucose_resp_signaling"/>
</dbReference>
<dbReference type="PROSITE" id="PS51259">
    <property type="entry name" value="MHD2"/>
    <property type="match status" value="1"/>
</dbReference>
<dbReference type="PROSITE" id="PS50004">
    <property type="entry name" value="C2"/>
    <property type="match status" value="1"/>
</dbReference>
<organism evidence="5 6">
    <name type="scientific">Hymenoscyphus fraxineus</name>
    <dbReference type="NCBI Taxonomy" id="746836"/>
    <lineage>
        <taxon>Eukaryota</taxon>
        <taxon>Fungi</taxon>
        <taxon>Dikarya</taxon>
        <taxon>Ascomycota</taxon>
        <taxon>Pezizomycotina</taxon>
        <taxon>Leotiomycetes</taxon>
        <taxon>Helotiales</taxon>
        <taxon>Helotiaceae</taxon>
        <taxon>Hymenoscyphus</taxon>
    </lineage>
</organism>
<dbReference type="Gene3D" id="1.20.58.1100">
    <property type="match status" value="1"/>
</dbReference>
<dbReference type="Pfam" id="PF00168">
    <property type="entry name" value="C2"/>
    <property type="match status" value="1"/>
</dbReference>
<feature type="compositionally biased region" description="Polar residues" evidence="1">
    <location>
        <begin position="25"/>
        <end position="37"/>
    </location>
</feature>
<evidence type="ECO:0000259" key="4">
    <source>
        <dbReference type="PROSITE" id="PS51259"/>
    </source>
</evidence>
<dbReference type="CDD" id="cd04043">
    <property type="entry name" value="C2_Munc13_fungal"/>
    <property type="match status" value="1"/>
</dbReference>
<dbReference type="Gene3D" id="1.10.357.50">
    <property type="match status" value="1"/>
</dbReference>
<dbReference type="SUPFAM" id="SSF49562">
    <property type="entry name" value="C2 domain (Calcium/lipid-binding domain, CaLB)"/>
    <property type="match status" value="1"/>
</dbReference>
<dbReference type="PROSITE" id="PS51258">
    <property type="entry name" value="MHD1"/>
    <property type="match status" value="1"/>
</dbReference>
<proteinExistence type="predicted"/>
<dbReference type="PANTHER" id="PTHR47263:SF1">
    <property type="entry name" value="C2 DOMAIN PROTEIN (AFU_ORTHOLOGUE AFUA_7G02350)"/>
    <property type="match status" value="1"/>
</dbReference>
<dbReference type="OrthoDB" id="2015333at2759"/>
<protein>
    <recommendedName>
        <fullName evidence="7">C2 domain protein</fullName>
    </recommendedName>
</protein>
<accession>A0A9N9KTB0</accession>
<feature type="region of interest" description="Disordered" evidence="1">
    <location>
        <begin position="1"/>
        <end position="37"/>
    </location>
</feature>
<sequence length="1370" mass="156897">MSSASSRTRPHRRIESIQNEKRLSLSRNTSSKSRTKAPSYNDAYTFALRVAFLHHLLQPRAKRKQYVSAPKPIAARKSVMIGELIQDFSLMKDTKSAKFPHGFMSPLERRLQGVLIGTERLPGYNEAAVKRTFAEAYTAFTETGFRKRMDKERRVEDLVLIFYSNATKALQKGKAHDDDSWKLLVDRHVALFVRLISNTLKDHGNDKDRPELMGRLATLEKKLLTNDQDLFINKSDNAGSTTIEVVAPLSFDVKDMQMVQTVARIFGLQNSQVQADIDASKKLWTEEAALTDLKAYQHCLDLNTKRTLRSDDFDLEEAYQAWKKGEIPDLSHMMAEILQARPELVKSSSGSNKPLPPVHSVSTSAEDQAYSDLSKSISSPIEPTSLYSFDQPVDMSALSIQDDEPGRLFLEQSTYTFIPPDPRSYYRVILQHAMSFDHLQGAESNDGSGETVATELLSRPSLDLMAELCLRWRIPQFTRLVLFLDVAAQKFLDQEIGLEQLDTAFDFVKFPPQDPKRLKVEPHTAGLSSIDQNYWTVQDFAQYRQILSNLHDGLLRDLYDVLQHCYDPKPPSPGPIMVILDNHIYNDPSFFQGEEEAESYRVQLEEGLRSRAAGVYRDYLEAQVPQNQEEWQFYHVIQLGKAVVKLCERIQKKYRKNPDIMGVNPLTILIETMFPSFEGDAHDLIQRILHVAQSKELEVDLEDGFELYKELKEIRSIHQAALPEKPFAFPIEDVLADFVWRWIRTADETVVGIVDNAIKQDKFEVHMEHPDYIPSDSERHSSSVVDIFTFFNQTAEKIFQLDWDNELHYAKFMTAMSKSFGIALGRYCEVLDQTFNKEMDRLSPAQEAAAQQTKQEKWMQLAKDAWNNKEKIEPFQFYPESFVKLNNIEYGIQQLDTLEKTMKVDACAEVLARFQPPREKLRRPSKYVFTIKIVEAEDIKACDPNGTSDPYVVLGDEYGKRLSKTRVVMRTLNPRWDESVDITVGGAIMIIATVWDWDTFGDHDYVGRTNLKLDPSHFSDYMPREYWLNLDTQGRLLLRVSMEGERDDIQFYFGKAFRLLKRTERDMTRVITDKLSQYINSSLSHDALRQLLSRGGMSVAAVTSLWKNRQSVMPTPVTPLEIETALQPLFTYFNDNFQIMKQTLTDESMVMVMTRLWKEVLLAIESLLVPPLSDKPSSQKPLTQQELDIAFRWLDLLFEFFHAKDDETGEVLGVPEDVLKSPKYHELKSLNFFYFDATDNLIRTSERMASATAQRAQAQRNRLSAPASLGASFGGLMGTTSMKRAKSIMMSRNLGTMKKAKEEKRKEAQADPSDDMVLRILRMRPEAASYIRDRSRQKERLAAAAAAETIVRQSLAQGGPRFGSNNLPRR</sequence>
<comment type="caution">
    <text evidence="5">The sequence shown here is derived from an EMBL/GenBank/DDBJ whole genome shotgun (WGS) entry which is preliminary data.</text>
</comment>
<reference evidence="5" key="1">
    <citation type="submission" date="2021-07" db="EMBL/GenBank/DDBJ databases">
        <authorList>
            <person name="Durling M."/>
        </authorList>
    </citation>
    <scope>NUCLEOTIDE SEQUENCE</scope>
</reference>
<feature type="compositionally biased region" description="Basic and acidic residues" evidence="1">
    <location>
        <begin position="13"/>
        <end position="23"/>
    </location>
</feature>
<dbReference type="InterPro" id="IPR010439">
    <property type="entry name" value="MUN_dom"/>
</dbReference>
<dbReference type="Proteomes" id="UP000696280">
    <property type="component" value="Unassembled WGS sequence"/>
</dbReference>
<evidence type="ECO:0000313" key="6">
    <source>
        <dbReference type="Proteomes" id="UP000696280"/>
    </source>
</evidence>
<feature type="domain" description="MHD2" evidence="4">
    <location>
        <begin position="1123"/>
        <end position="1245"/>
    </location>
</feature>
<dbReference type="InterPro" id="IPR000008">
    <property type="entry name" value="C2_dom"/>
</dbReference>
<evidence type="ECO:0000256" key="1">
    <source>
        <dbReference type="SAM" id="MobiDB-lite"/>
    </source>
</evidence>
<dbReference type="SMART" id="SM00239">
    <property type="entry name" value="C2"/>
    <property type="match status" value="1"/>
</dbReference>
<keyword evidence="6" id="KW-1185">Reference proteome</keyword>
<gene>
    <name evidence="5" type="ORF">HYFRA_00009976</name>
</gene>
<evidence type="ECO:0008006" key="7">
    <source>
        <dbReference type="Google" id="ProtNLM"/>
    </source>
</evidence>